<sequence length="123" mass="13754">MMIRQNYSEPEQVVARVRKRLDEKGYQIARLTKENSWLRHQLTLLGEQPLAPKSAPNGSCAPNQGTQTEDPNLREDPRIEEEEVEVPSEGVRRLLPPSAGSDVAVSLAVIVGFQSQQFESECP</sequence>
<proteinExistence type="predicted"/>
<feature type="compositionally biased region" description="Polar residues" evidence="1">
    <location>
        <begin position="56"/>
        <end position="70"/>
    </location>
</feature>
<evidence type="ECO:0000313" key="3">
    <source>
        <dbReference type="Proteomes" id="UP000626109"/>
    </source>
</evidence>
<feature type="region of interest" description="Disordered" evidence="1">
    <location>
        <begin position="48"/>
        <end position="97"/>
    </location>
</feature>
<dbReference type="AlphaFoldDB" id="A0A813I2Y8"/>
<accession>A0A813I2Y8</accession>
<name>A0A813I2Y8_POLGL</name>
<evidence type="ECO:0000313" key="2">
    <source>
        <dbReference type="EMBL" id="CAE8645290.1"/>
    </source>
</evidence>
<dbReference type="Proteomes" id="UP000626109">
    <property type="component" value="Unassembled WGS sequence"/>
</dbReference>
<organism evidence="2 3">
    <name type="scientific">Polarella glacialis</name>
    <name type="common">Dinoflagellate</name>
    <dbReference type="NCBI Taxonomy" id="89957"/>
    <lineage>
        <taxon>Eukaryota</taxon>
        <taxon>Sar</taxon>
        <taxon>Alveolata</taxon>
        <taxon>Dinophyceae</taxon>
        <taxon>Suessiales</taxon>
        <taxon>Suessiaceae</taxon>
        <taxon>Polarella</taxon>
    </lineage>
</organism>
<dbReference type="EMBL" id="CAJNNW010003359">
    <property type="protein sequence ID" value="CAE8645290.1"/>
    <property type="molecule type" value="Genomic_DNA"/>
</dbReference>
<gene>
    <name evidence="2" type="ORF">PGLA2088_LOCUS3784</name>
</gene>
<reference evidence="2" key="1">
    <citation type="submission" date="2021-02" db="EMBL/GenBank/DDBJ databases">
        <authorList>
            <person name="Dougan E. K."/>
            <person name="Rhodes N."/>
            <person name="Thang M."/>
            <person name="Chan C."/>
        </authorList>
    </citation>
    <scope>NUCLEOTIDE SEQUENCE</scope>
</reference>
<protein>
    <submittedName>
        <fullName evidence="2">Uncharacterized protein</fullName>
    </submittedName>
</protein>
<evidence type="ECO:0000256" key="1">
    <source>
        <dbReference type="SAM" id="MobiDB-lite"/>
    </source>
</evidence>
<comment type="caution">
    <text evidence="2">The sequence shown here is derived from an EMBL/GenBank/DDBJ whole genome shotgun (WGS) entry which is preliminary data.</text>
</comment>